<keyword evidence="2" id="KW-1185">Reference proteome</keyword>
<reference evidence="1 2" key="1">
    <citation type="journal article" date="2020" name="BMC Genomics">
        <title>Intraspecific diversification of the crop wild relative Brassica cretica Lam. using demographic model selection.</title>
        <authorList>
            <person name="Kioukis A."/>
            <person name="Michalopoulou V.A."/>
            <person name="Briers L."/>
            <person name="Pirintsos S."/>
            <person name="Studholme D.J."/>
            <person name="Pavlidis P."/>
            <person name="Sarris P.F."/>
        </authorList>
    </citation>
    <scope>NUCLEOTIDE SEQUENCE [LARGE SCALE GENOMIC DNA]</scope>
    <source>
        <strain evidence="2">cv. PFS-1207/04</strain>
    </source>
</reference>
<evidence type="ECO:0000313" key="2">
    <source>
        <dbReference type="Proteomes" id="UP000266723"/>
    </source>
</evidence>
<gene>
    <name evidence="1" type="ORF">DY000_02021130</name>
</gene>
<accession>A0ABQ7EJC1</accession>
<evidence type="ECO:0000313" key="1">
    <source>
        <dbReference type="EMBL" id="KAF3596625.1"/>
    </source>
</evidence>
<proteinExistence type="predicted"/>
<dbReference type="Proteomes" id="UP000266723">
    <property type="component" value="Unassembled WGS sequence"/>
</dbReference>
<name>A0ABQ7EJC1_BRACR</name>
<protein>
    <submittedName>
        <fullName evidence="1">Uncharacterized protein</fullName>
    </submittedName>
</protein>
<comment type="caution">
    <text evidence="1">The sequence shown here is derived from an EMBL/GenBank/DDBJ whole genome shotgun (WGS) entry which is preliminary data.</text>
</comment>
<dbReference type="EMBL" id="QGKV02000299">
    <property type="protein sequence ID" value="KAF3596625.1"/>
    <property type="molecule type" value="Genomic_DNA"/>
</dbReference>
<organism evidence="1 2">
    <name type="scientific">Brassica cretica</name>
    <name type="common">Mustard</name>
    <dbReference type="NCBI Taxonomy" id="69181"/>
    <lineage>
        <taxon>Eukaryota</taxon>
        <taxon>Viridiplantae</taxon>
        <taxon>Streptophyta</taxon>
        <taxon>Embryophyta</taxon>
        <taxon>Tracheophyta</taxon>
        <taxon>Spermatophyta</taxon>
        <taxon>Magnoliopsida</taxon>
        <taxon>eudicotyledons</taxon>
        <taxon>Gunneridae</taxon>
        <taxon>Pentapetalae</taxon>
        <taxon>rosids</taxon>
        <taxon>malvids</taxon>
        <taxon>Brassicales</taxon>
        <taxon>Brassicaceae</taxon>
        <taxon>Brassiceae</taxon>
        <taxon>Brassica</taxon>
    </lineage>
</organism>
<sequence length="166" mass="17935">MNCDSRRSDYSMVEFVFLAPQVFPYIRFVIGSEYFADLAAWYLIGWLSPASGGGGVARFLPCSLVSFSGVNSVFCEFPFGLIQSINDGPISDLLDDSRLELRFGQGSRFDLELRSLFEVPIGGIRCVWVVSAVPSAPVGPAGKVSVLESDPIGSKSLILDGVVPMV</sequence>